<feature type="region of interest" description="Disordered" evidence="12">
    <location>
        <begin position="680"/>
        <end position="700"/>
    </location>
</feature>
<feature type="binding site" evidence="11">
    <location>
        <position position="144"/>
    </location>
    <ligand>
        <name>NAD(+)</name>
        <dbReference type="ChEBI" id="CHEBI:57540"/>
    </ligand>
</feature>
<evidence type="ECO:0000256" key="1">
    <source>
        <dbReference type="ARBA" id="ARBA00004067"/>
    </source>
</evidence>
<gene>
    <name evidence="11" type="primary">ligA</name>
    <name evidence="14" type="ORF">DV733_16750</name>
</gene>
<dbReference type="OrthoDB" id="213206at2157"/>
<feature type="region of interest" description="Disordered" evidence="12">
    <location>
        <begin position="1"/>
        <end position="39"/>
    </location>
</feature>
<dbReference type="NCBIfam" id="TIGR00575">
    <property type="entry name" value="dnlj"/>
    <property type="match status" value="1"/>
</dbReference>
<dbReference type="Gene3D" id="3.40.50.10190">
    <property type="entry name" value="BRCT domain"/>
    <property type="match status" value="1"/>
</dbReference>
<dbReference type="GO" id="GO:0003911">
    <property type="term" value="F:DNA ligase (NAD+) activity"/>
    <property type="evidence" value="ECO:0007669"/>
    <property type="project" value="UniProtKB-UniRule"/>
</dbReference>
<evidence type="ECO:0000256" key="6">
    <source>
        <dbReference type="ARBA" id="ARBA00022833"/>
    </source>
</evidence>
<dbReference type="PROSITE" id="PS01056">
    <property type="entry name" value="DNA_LIGASE_N2"/>
    <property type="match status" value="1"/>
</dbReference>
<dbReference type="PROSITE" id="PS50172">
    <property type="entry name" value="BRCT"/>
    <property type="match status" value="1"/>
</dbReference>
<dbReference type="STRING" id="1457250.GCA_000755225_02231"/>
<evidence type="ECO:0000256" key="9">
    <source>
        <dbReference type="ARBA" id="ARBA00023204"/>
    </source>
</evidence>
<accession>A0A4D6HG70</accession>
<dbReference type="RefSeq" id="WP_049993100.1">
    <property type="nucleotide sequence ID" value="NZ_CP031310.1"/>
</dbReference>
<feature type="binding site" evidence="11">
    <location>
        <position position="336"/>
    </location>
    <ligand>
        <name>NAD(+)</name>
        <dbReference type="ChEBI" id="CHEBI:57540"/>
    </ligand>
</feature>
<feature type="binding site" evidence="11">
    <location>
        <position position="167"/>
    </location>
    <ligand>
        <name>NAD(+)</name>
        <dbReference type="ChEBI" id="CHEBI:57540"/>
    </ligand>
</feature>
<proteinExistence type="inferred from homology"/>
<feature type="binding site" evidence="11">
    <location>
        <begin position="66"/>
        <end position="70"/>
    </location>
    <ligand>
        <name>NAD(+)</name>
        <dbReference type="ChEBI" id="CHEBI:57540"/>
    </ligand>
</feature>
<dbReference type="InterPro" id="IPR013840">
    <property type="entry name" value="DNAligase_N"/>
</dbReference>
<dbReference type="NCBIfam" id="NF005932">
    <property type="entry name" value="PRK07956.1"/>
    <property type="match status" value="1"/>
</dbReference>
<dbReference type="PANTHER" id="PTHR23389">
    <property type="entry name" value="CHROMOSOME TRANSMISSION FIDELITY FACTOR 18"/>
    <property type="match status" value="1"/>
</dbReference>
<dbReference type="Proteomes" id="UP000296706">
    <property type="component" value="Chromosome"/>
</dbReference>
<keyword evidence="6 11" id="KW-0862">Zinc</keyword>
<evidence type="ECO:0000256" key="10">
    <source>
        <dbReference type="ARBA" id="ARBA00034005"/>
    </source>
</evidence>
<feature type="binding site" evidence="11">
    <location>
        <position position="473"/>
    </location>
    <ligand>
        <name>Zn(2+)</name>
        <dbReference type="ChEBI" id="CHEBI:29105"/>
    </ligand>
</feature>
<dbReference type="SMART" id="SM00292">
    <property type="entry name" value="BRCT"/>
    <property type="match status" value="1"/>
</dbReference>
<keyword evidence="2 11" id="KW-0436">Ligase</keyword>
<feature type="binding site" evidence="11">
    <location>
        <position position="360"/>
    </location>
    <ligand>
        <name>NAD(+)</name>
        <dbReference type="ChEBI" id="CHEBI:57540"/>
    </ligand>
</feature>
<dbReference type="SUPFAM" id="SSF50249">
    <property type="entry name" value="Nucleic acid-binding proteins"/>
    <property type="match status" value="1"/>
</dbReference>
<dbReference type="PIRSF" id="PIRSF001604">
    <property type="entry name" value="LigA"/>
    <property type="match status" value="1"/>
</dbReference>
<dbReference type="PANTHER" id="PTHR23389:SF9">
    <property type="entry name" value="DNA LIGASE"/>
    <property type="match status" value="1"/>
</dbReference>
<dbReference type="SUPFAM" id="SSF52113">
    <property type="entry name" value="BRCT domain"/>
    <property type="match status" value="1"/>
</dbReference>
<keyword evidence="11" id="KW-0464">Manganese</keyword>
<dbReference type="EC" id="6.5.1.2" evidence="11"/>
<comment type="catalytic activity">
    <reaction evidence="10 11">
        <text>NAD(+) + (deoxyribonucleotide)n-3'-hydroxyl + 5'-phospho-(deoxyribonucleotide)m = (deoxyribonucleotide)n+m + AMP + beta-nicotinamide D-nucleotide.</text>
        <dbReference type="EC" id="6.5.1.2"/>
    </reaction>
</comment>
<dbReference type="InterPro" id="IPR004150">
    <property type="entry name" value="NAD_DNA_ligase_OB"/>
</dbReference>
<dbReference type="Gene3D" id="1.10.287.610">
    <property type="entry name" value="Helix hairpin bin"/>
    <property type="match status" value="1"/>
</dbReference>
<feature type="binding site" evidence="11">
    <location>
        <position position="451"/>
    </location>
    <ligand>
        <name>Zn(2+)</name>
        <dbReference type="ChEBI" id="CHEBI:29105"/>
    </ligand>
</feature>
<dbReference type="AlphaFoldDB" id="A0A4D6HG70"/>
<name>A0A4D6HG70_9EURY</name>
<dbReference type="SUPFAM" id="SSF56091">
    <property type="entry name" value="DNA ligase/mRNA capping enzyme, catalytic domain"/>
    <property type="match status" value="1"/>
</dbReference>
<feature type="binding site" evidence="11">
    <location>
        <position position="454"/>
    </location>
    <ligand>
        <name>Zn(2+)</name>
        <dbReference type="ChEBI" id="CHEBI:29105"/>
    </ligand>
</feature>
<feature type="active site" description="N6-AMP-lysine intermediate" evidence="11">
    <location>
        <position position="146"/>
    </location>
</feature>
<evidence type="ECO:0000256" key="3">
    <source>
        <dbReference type="ARBA" id="ARBA00022705"/>
    </source>
</evidence>
<sequence length="717" mass="78800">MAGTDASAGESHVSDDNPYVSEPETDFRPVADLSEGEAEQQADYLREAIRFHDYRYYVRNDPVIADRTYDALFARLEDLEDEFDIQTADSPTRRVGGEPLDELGTVEHVVPLLSIDSSGEADDVRAFADRVDRTVGDAVEYVCEPKFDGLSVEVIYVDGVYQRAATRGDGQTGEDVTENVRTIGSVPQRLRGDYPDYLAVRGEVYIPRPAFHQYNRERVERGEDPFANPRNAAAGTLRQLDPSVTAERPLDCFFYDVLAAGANESVVEDATASSGAIDFAGLDTHWDEHETLPEWGLKVNDSCRLVDSIEEAIDYRDDLLDQRDDLDYEIDGVVLKVNDREQCGTLGTTSRYYRWAYAYKFPPRTEQTTISDIVVQVGRTGRLTPVALLDPVDVGGVTISRASLHNQAEIESMGVDVGDEVRVERAGDVIPYVDEVVESHSEDYFRLPEECPVCGSPVEREGPLHFCIGGLSCPAQLKRAVEHYASDAGLEIEGIGEQAADTLVEEGLVEHGVADLYDLTVEDLASLEGWGAKSARKVIDQLHASKSPELATFLSAIGIPEVGSTMARTLARHFGSLDAVMDASEDELQAVGDVGPIVAGHIHEFFESERNREVIERLRERGVEPQAAEEEGSEELADLTVVVTGSIDGWTRDEIEDLIERHGGSLTGSVSGNTDYLVVGSNPGTTKREDADDEGVPQIDPEAFFEVLEDRGVDVER</sequence>
<comment type="similarity">
    <text evidence="11">Belongs to the NAD-dependent DNA ligase family. LigA subfamily.</text>
</comment>
<keyword evidence="15" id="KW-1185">Reference proteome</keyword>
<keyword evidence="5 11" id="KW-0227">DNA damage</keyword>
<dbReference type="Gene3D" id="3.30.470.30">
    <property type="entry name" value="DNA ligase/mRNA capping enzyme"/>
    <property type="match status" value="1"/>
</dbReference>
<dbReference type="GO" id="GO:0005829">
    <property type="term" value="C:cytosol"/>
    <property type="evidence" value="ECO:0007669"/>
    <property type="project" value="TreeGrafter"/>
</dbReference>
<dbReference type="InterPro" id="IPR004149">
    <property type="entry name" value="Znf_DNAligase_C4"/>
</dbReference>
<dbReference type="SUPFAM" id="SSF47781">
    <property type="entry name" value="RuvA domain 2-like"/>
    <property type="match status" value="1"/>
</dbReference>
<feature type="binding site" evidence="11">
    <location>
        <position position="203"/>
    </location>
    <ligand>
        <name>NAD(+)</name>
        <dbReference type="ChEBI" id="CHEBI:57540"/>
    </ligand>
</feature>
<dbReference type="Gene3D" id="2.40.50.140">
    <property type="entry name" value="Nucleic acid-binding proteins"/>
    <property type="match status" value="1"/>
</dbReference>
<evidence type="ECO:0000256" key="12">
    <source>
        <dbReference type="SAM" id="MobiDB-lite"/>
    </source>
</evidence>
<evidence type="ECO:0000256" key="2">
    <source>
        <dbReference type="ARBA" id="ARBA00022598"/>
    </source>
</evidence>
<dbReference type="Pfam" id="PF14520">
    <property type="entry name" value="HHH_5"/>
    <property type="match status" value="1"/>
</dbReference>
<protein>
    <recommendedName>
        <fullName evidence="11">DNA ligase</fullName>
        <ecNumber evidence="11">6.5.1.2</ecNumber>
    </recommendedName>
    <alternativeName>
        <fullName evidence="11">Polydeoxyribonucleotide synthase [NAD(+)]</fullName>
    </alternativeName>
</protein>
<dbReference type="CDD" id="cd00114">
    <property type="entry name" value="LIGANc"/>
    <property type="match status" value="1"/>
</dbReference>
<dbReference type="InterPro" id="IPR001679">
    <property type="entry name" value="DNA_ligase"/>
</dbReference>
<keyword evidence="9 11" id="KW-0234">DNA repair</keyword>
<comment type="cofactor">
    <cofactor evidence="11">
        <name>Mg(2+)</name>
        <dbReference type="ChEBI" id="CHEBI:18420"/>
    </cofactor>
    <cofactor evidence="11">
        <name>Mn(2+)</name>
        <dbReference type="ChEBI" id="CHEBI:29035"/>
    </cofactor>
</comment>
<evidence type="ECO:0000256" key="4">
    <source>
        <dbReference type="ARBA" id="ARBA00022723"/>
    </source>
</evidence>
<organism evidence="14 15">
    <name type="scientific">Halapricum salinum</name>
    <dbReference type="NCBI Taxonomy" id="1457250"/>
    <lineage>
        <taxon>Archaea</taxon>
        <taxon>Methanobacteriati</taxon>
        <taxon>Methanobacteriota</taxon>
        <taxon>Stenosarchaea group</taxon>
        <taxon>Halobacteria</taxon>
        <taxon>Halobacteriales</taxon>
        <taxon>Haloarculaceae</taxon>
        <taxon>Halapricum</taxon>
    </lineage>
</organism>
<feature type="binding site" evidence="11">
    <location>
        <begin position="114"/>
        <end position="115"/>
    </location>
    <ligand>
        <name>NAD(+)</name>
        <dbReference type="ChEBI" id="CHEBI:57540"/>
    </ligand>
</feature>
<dbReference type="GO" id="GO:0006281">
    <property type="term" value="P:DNA repair"/>
    <property type="evidence" value="ECO:0007669"/>
    <property type="project" value="UniProtKB-KW"/>
</dbReference>
<feature type="binding site" evidence="11">
    <location>
        <position position="467"/>
    </location>
    <ligand>
        <name>Zn(2+)</name>
        <dbReference type="ChEBI" id="CHEBI:29105"/>
    </ligand>
</feature>
<dbReference type="FunFam" id="1.10.150.20:FF:000006">
    <property type="entry name" value="DNA ligase"/>
    <property type="match status" value="1"/>
</dbReference>
<evidence type="ECO:0000259" key="13">
    <source>
        <dbReference type="PROSITE" id="PS50172"/>
    </source>
</evidence>
<feature type="domain" description="BRCT" evidence="13">
    <location>
        <begin position="631"/>
        <end position="717"/>
    </location>
</feature>
<evidence type="ECO:0000256" key="5">
    <source>
        <dbReference type="ARBA" id="ARBA00022763"/>
    </source>
</evidence>
<dbReference type="Pfam" id="PF03119">
    <property type="entry name" value="DNA_ligase_ZBD"/>
    <property type="match status" value="1"/>
</dbReference>
<evidence type="ECO:0000313" key="14">
    <source>
        <dbReference type="EMBL" id="QCC52780.1"/>
    </source>
</evidence>
<dbReference type="KEGG" id="hsn:DV733_16750"/>
<dbReference type="InterPro" id="IPR041663">
    <property type="entry name" value="DisA/LigA_HHH"/>
</dbReference>
<dbReference type="InterPro" id="IPR003583">
    <property type="entry name" value="Hlx-hairpin-Hlx_DNA-bd_motif"/>
</dbReference>
<dbReference type="Gene3D" id="6.20.10.30">
    <property type="match status" value="1"/>
</dbReference>
<evidence type="ECO:0000256" key="7">
    <source>
        <dbReference type="ARBA" id="ARBA00022842"/>
    </source>
</evidence>
<keyword evidence="4 11" id="KW-0479">Metal-binding</keyword>
<dbReference type="GO" id="GO:0006260">
    <property type="term" value="P:DNA replication"/>
    <property type="evidence" value="ECO:0007669"/>
    <property type="project" value="UniProtKB-KW"/>
</dbReference>
<dbReference type="NCBIfam" id="NF010931">
    <property type="entry name" value="PRK14351.1"/>
    <property type="match status" value="1"/>
</dbReference>
<dbReference type="EMBL" id="CP031310">
    <property type="protein sequence ID" value="QCC52780.1"/>
    <property type="molecule type" value="Genomic_DNA"/>
</dbReference>
<dbReference type="InterPro" id="IPR012340">
    <property type="entry name" value="NA-bd_OB-fold"/>
</dbReference>
<dbReference type="GO" id="GO:0003677">
    <property type="term" value="F:DNA binding"/>
    <property type="evidence" value="ECO:0007669"/>
    <property type="project" value="InterPro"/>
</dbReference>
<dbReference type="Gene3D" id="1.10.150.20">
    <property type="entry name" value="5' to 3' exonuclease, C-terminal subdomain"/>
    <property type="match status" value="2"/>
</dbReference>
<keyword evidence="3 11" id="KW-0235">DNA replication</keyword>
<dbReference type="GO" id="GO:0046872">
    <property type="term" value="F:metal ion binding"/>
    <property type="evidence" value="ECO:0007669"/>
    <property type="project" value="UniProtKB-KW"/>
</dbReference>
<keyword evidence="8 11" id="KW-0520">NAD</keyword>
<dbReference type="Pfam" id="PF03120">
    <property type="entry name" value="OB_DNA_ligase"/>
    <property type="match status" value="1"/>
</dbReference>
<dbReference type="HAMAP" id="MF_01588">
    <property type="entry name" value="DNA_ligase_A"/>
    <property type="match status" value="1"/>
</dbReference>
<comment type="function">
    <text evidence="1 11">DNA ligase that catalyzes the formation of phosphodiester linkages between 5'-phosphoryl and 3'-hydroxyl groups in double-stranded DNA using NAD as a coenzyme and as the energy source for the reaction. It is essential for DNA replication and repair of damaged DNA.</text>
</comment>
<dbReference type="SMART" id="SM00278">
    <property type="entry name" value="HhH1"/>
    <property type="match status" value="4"/>
</dbReference>
<keyword evidence="7 11" id="KW-0460">Magnesium</keyword>
<evidence type="ECO:0000256" key="8">
    <source>
        <dbReference type="ARBA" id="ARBA00023027"/>
    </source>
</evidence>
<evidence type="ECO:0000256" key="11">
    <source>
        <dbReference type="HAMAP-Rule" id="MF_01588"/>
    </source>
</evidence>
<dbReference type="InterPro" id="IPR013839">
    <property type="entry name" value="DNAligase_adenylation"/>
</dbReference>
<dbReference type="Pfam" id="PF12826">
    <property type="entry name" value="HHH_2"/>
    <property type="match status" value="1"/>
</dbReference>
<dbReference type="GeneID" id="39849543"/>
<dbReference type="InterPro" id="IPR033136">
    <property type="entry name" value="DNA_ligase_CS"/>
</dbReference>
<dbReference type="SMART" id="SM00532">
    <property type="entry name" value="LIGANc"/>
    <property type="match status" value="1"/>
</dbReference>
<dbReference type="InterPro" id="IPR001357">
    <property type="entry name" value="BRCT_dom"/>
</dbReference>
<evidence type="ECO:0000313" key="15">
    <source>
        <dbReference type="Proteomes" id="UP000296706"/>
    </source>
</evidence>
<dbReference type="InterPro" id="IPR010994">
    <property type="entry name" value="RuvA_2-like"/>
</dbReference>
<dbReference type="InterPro" id="IPR036420">
    <property type="entry name" value="BRCT_dom_sf"/>
</dbReference>
<dbReference type="Pfam" id="PF00533">
    <property type="entry name" value="BRCT"/>
    <property type="match status" value="1"/>
</dbReference>
<reference evidence="14 15" key="1">
    <citation type="journal article" date="2019" name="Nat. Commun.">
        <title>A new type of DNA phosphorothioation-based antiviral system in archaea.</title>
        <authorList>
            <person name="Xiong L."/>
            <person name="Liu S."/>
            <person name="Chen S."/>
            <person name="Xiao Y."/>
            <person name="Zhu B."/>
            <person name="Gao Y."/>
            <person name="Zhang Y."/>
            <person name="Chen B."/>
            <person name="Luo J."/>
            <person name="Deng Z."/>
            <person name="Chen X."/>
            <person name="Wang L."/>
            <person name="Chen S."/>
        </authorList>
    </citation>
    <scope>NUCLEOTIDE SEQUENCE [LARGE SCALE GENOMIC DNA]</scope>
    <source>
        <strain evidence="14 15">CBA1105</strain>
    </source>
</reference>
<dbReference type="Pfam" id="PF01653">
    <property type="entry name" value="DNA_ligase_aden"/>
    <property type="match status" value="1"/>
</dbReference>